<accession>A0AAV5C067</accession>
<reference evidence="2" key="2">
    <citation type="submission" date="2021-12" db="EMBL/GenBank/DDBJ databases">
        <title>Resequencing data analysis of finger millet.</title>
        <authorList>
            <person name="Hatakeyama M."/>
            <person name="Aluri S."/>
            <person name="Balachadran M.T."/>
            <person name="Sivarajan S.R."/>
            <person name="Poveda L."/>
            <person name="Shimizu-Inatsugi R."/>
            <person name="Schlapbach R."/>
            <person name="Sreeman S.M."/>
            <person name="Shimizu K.K."/>
        </authorList>
    </citation>
    <scope>NUCLEOTIDE SEQUENCE</scope>
</reference>
<dbReference type="Proteomes" id="UP001054889">
    <property type="component" value="Unassembled WGS sequence"/>
</dbReference>
<sequence>MTPLEDDNILEQILLRLLTCPSSLPRAAAVCKRWRRLMSDPHFRRRFRAHHREPPLLGIFLRPIGMGHVFHSILDPTDAIPLKRFSFWAHHDAADVVIDRELQKCLEFIVWDPVTGNRRCAAVPPEFENKDMFFNNSAVLCAAGDQSHVHSGECDTNHFQVVLIGCFGDGTEWFRCVYSSVTGEWGDISSTATPGIYNMRTPVFLKLTPTYDLFSFFISI</sequence>
<dbReference type="AlphaFoldDB" id="A0AAV5C067"/>
<proteinExistence type="predicted"/>
<comment type="caution">
    <text evidence="2">The sequence shown here is derived from an EMBL/GenBank/DDBJ whole genome shotgun (WGS) entry which is preliminary data.</text>
</comment>
<gene>
    <name evidence="2" type="primary">ga07527</name>
    <name evidence="2" type="ORF">PR202_ga07527</name>
</gene>
<dbReference type="SUPFAM" id="SSF81383">
    <property type="entry name" value="F-box domain"/>
    <property type="match status" value="1"/>
</dbReference>
<protein>
    <recommendedName>
        <fullName evidence="1">F-box domain-containing protein</fullName>
    </recommendedName>
</protein>
<dbReference type="EMBL" id="BQKI01000003">
    <property type="protein sequence ID" value="GJM91178.1"/>
    <property type="molecule type" value="Genomic_DNA"/>
</dbReference>
<evidence type="ECO:0000313" key="3">
    <source>
        <dbReference type="Proteomes" id="UP001054889"/>
    </source>
</evidence>
<evidence type="ECO:0000259" key="1">
    <source>
        <dbReference type="Pfam" id="PF12937"/>
    </source>
</evidence>
<keyword evidence="3" id="KW-1185">Reference proteome</keyword>
<dbReference type="Gene3D" id="1.20.1280.50">
    <property type="match status" value="1"/>
</dbReference>
<name>A0AAV5C067_ELECO</name>
<organism evidence="2 3">
    <name type="scientific">Eleusine coracana subsp. coracana</name>
    <dbReference type="NCBI Taxonomy" id="191504"/>
    <lineage>
        <taxon>Eukaryota</taxon>
        <taxon>Viridiplantae</taxon>
        <taxon>Streptophyta</taxon>
        <taxon>Embryophyta</taxon>
        <taxon>Tracheophyta</taxon>
        <taxon>Spermatophyta</taxon>
        <taxon>Magnoliopsida</taxon>
        <taxon>Liliopsida</taxon>
        <taxon>Poales</taxon>
        <taxon>Poaceae</taxon>
        <taxon>PACMAD clade</taxon>
        <taxon>Chloridoideae</taxon>
        <taxon>Cynodonteae</taxon>
        <taxon>Eleusininae</taxon>
        <taxon>Eleusine</taxon>
    </lineage>
</organism>
<feature type="domain" description="F-box" evidence="1">
    <location>
        <begin position="8"/>
        <end position="47"/>
    </location>
</feature>
<evidence type="ECO:0000313" key="2">
    <source>
        <dbReference type="EMBL" id="GJM91178.1"/>
    </source>
</evidence>
<dbReference type="Pfam" id="PF12937">
    <property type="entry name" value="F-box-like"/>
    <property type="match status" value="1"/>
</dbReference>
<dbReference type="InterPro" id="IPR001810">
    <property type="entry name" value="F-box_dom"/>
</dbReference>
<reference evidence="2" key="1">
    <citation type="journal article" date="2018" name="DNA Res.">
        <title>Multiple hybrid de novo genome assembly of finger millet, an orphan allotetraploid crop.</title>
        <authorList>
            <person name="Hatakeyama M."/>
            <person name="Aluri S."/>
            <person name="Balachadran M.T."/>
            <person name="Sivarajan S.R."/>
            <person name="Patrignani A."/>
            <person name="Gruter S."/>
            <person name="Poveda L."/>
            <person name="Shimizu-Inatsugi R."/>
            <person name="Baeten J."/>
            <person name="Francoijs K.J."/>
            <person name="Nataraja K.N."/>
            <person name="Reddy Y.A.N."/>
            <person name="Phadnis S."/>
            <person name="Ravikumar R.L."/>
            <person name="Schlapbach R."/>
            <person name="Sreeman S.M."/>
            <person name="Shimizu K.K."/>
        </authorList>
    </citation>
    <scope>NUCLEOTIDE SEQUENCE</scope>
</reference>
<dbReference type="InterPro" id="IPR036047">
    <property type="entry name" value="F-box-like_dom_sf"/>
</dbReference>
<dbReference type="PANTHER" id="PTHR32133">
    <property type="entry name" value="OS07G0120400 PROTEIN"/>
    <property type="match status" value="1"/>
</dbReference>